<dbReference type="RefSeq" id="WP_091479059.1">
    <property type="nucleotide sequence ID" value="NZ_BJYC01000021.1"/>
</dbReference>
<dbReference type="SUPFAM" id="SSF50341">
    <property type="entry name" value="CheW-like"/>
    <property type="match status" value="1"/>
</dbReference>
<evidence type="ECO:0000259" key="1">
    <source>
        <dbReference type="PROSITE" id="PS50851"/>
    </source>
</evidence>
<dbReference type="OrthoDB" id="9794382at2"/>
<dbReference type="STRING" id="426702.SAMN04488099_1037"/>
<organism evidence="2 3">
    <name type="scientific">Alkalibacterium pelagium</name>
    <dbReference type="NCBI Taxonomy" id="426702"/>
    <lineage>
        <taxon>Bacteria</taxon>
        <taxon>Bacillati</taxon>
        <taxon>Bacillota</taxon>
        <taxon>Bacilli</taxon>
        <taxon>Lactobacillales</taxon>
        <taxon>Carnobacteriaceae</taxon>
        <taxon>Alkalibacterium</taxon>
    </lineage>
</organism>
<dbReference type="SMART" id="SM00260">
    <property type="entry name" value="CheW"/>
    <property type="match status" value="1"/>
</dbReference>
<dbReference type="GO" id="GO:0007165">
    <property type="term" value="P:signal transduction"/>
    <property type="evidence" value="ECO:0007669"/>
    <property type="project" value="InterPro"/>
</dbReference>
<dbReference type="PANTHER" id="PTHR22617">
    <property type="entry name" value="CHEMOTAXIS SENSOR HISTIDINE KINASE-RELATED"/>
    <property type="match status" value="1"/>
</dbReference>
<sequence>MQLIVFKLKERFYGFNTENIEEITTPLKETIIPQGPSWTRGLINLRGQIMTLIDLEALLNGSSATEELWYNNTVIVNTEDNPLALMVGKVVGVTDITEDQIQRFDDEEDALVDGYVSVYNEMVSIINIDSILKEKEEVA</sequence>
<evidence type="ECO:0000313" key="2">
    <source>
        <dbReference type="EMBL" id="SEK46602.1"/>
    </source>
</evidence>
<dbReference type="AlphaFoldDB" id="A0A1H7HB92"/>
<gene>
    <name evidence="2" type="ORF">SAMN04488099_1037</name>
</gene>
<dbReference type="GO" id="GO:0006935">
    <property type="term" value="P:chemotaxis"/>
    <property type="evidence" value="ECO:0007669"/>
    <property type="project" value="InterPro"/>
</dbReference>
<keyword evidence="3" id="KW-1185">Reference proteome</keyword>
<accession>A0A1H7HB92</accession>
<dbReference type="EMBL" id="FNZU01000003">
    <property type="protein sequence ID" value="SEK46602.1"/>
    <property type="molecule type" value="Genomic_DNA"/>
</dbReference>
<evidence type="ECO:0000313" key="3">
    <source>
        <dbReference type="Proteomes" id="UP000199081"/>
    </source>
</evidence>
<dbReference type="PROSITE" id="PS50851">
    <property type="entry name" value="CHEW"/>
    <property type="match status" value="1"/>
</dbReference>
<protein>
    <submittedName>
        <fullName evidence="2">Purine-binding chemotaxis protein CheW</fullName>
    </submittedName>
</protein>
<dbReference type="InterPro" id="IPR036061">
    <property type="entry name" value="CheW-like_dom_sf"/>
</dbReference>
<dbReference type="InterPro" id="IPR039315">
    <property type="entry name" value="CheW"/>
</dbReference>
<reference evidence="3" key="1">
    <citation type="submission" date="2016-10" db="EMBL/GenBank/DDBJ databases">
        <authorList>
            <person name="Varghese N."/>
            <person name="Submissions S."/>
        </authorList>
    </citation>
    <scope>NUCLEOTIDE SEQUENCE [LARGE SCALE GENOMIC DNA]</scope>
    <source>
        <strain evidence="3">DSM 19183</strain>
    </source>
</reference>
<proteinExistence type="predicted"/>
<dbReference type="Gene3D" id="2.30.30.40">
    <property type="entry name" value="SH3 Domains"/>
    <property type="match status" value="1"/>
</dbReference>
<dbReference type="PANTHER" id="PTHR22617:SF23">
    <property type="entry name" value="CHEMOTAXIS PROTEIN CHEW"/>
    <property type="match status" value="1"/>
</dbReference>
<dbReference type="Pfam" id="PF01584">
    <property type="entry name" value="CheW"/>
    <property type="match status" value="1"/>
</dbReference>
<dbReference type="GO" id="GO:0005829">
    <property type="term" value="C:cytosol"/>
    <property type="evidence" value="ECO:0007669"/>
    <property type="project" value="TreeGrafter"/>
</dbReference>
<dbReference type="Gene3D" id="2.40.50.180">
    <property type="entry name" value="CheA-289, Domain 4"/>
    <property type="match status" value="1"/>
</dbReference>
<name>A0A1H7HB92_9LACT</name>
<feature type="domain" description="CheW-like" evidence="1">
    <location>
        <begin position="1"/>
        <end position="137"/>
    </location>
</feature>
<dbReference type="InterPro" id="IPR002545">
    <property type="entry name" value="CheW-lke_dom"/>
</dbReference>
<dbReference type="Proteomes" id="UP000199081">
    <property type="component" value="Unassembled WGS sequence"/>
</dbReference>